<proteinExistence type="predicted"/>
<protein>
    <submittedName>
        <fullName evidence="2">Uncharacterized protein</fullName>
    </submittedName>
</protein>
<feature type="repeat" description="ANK" evidence="1">
    <location>
        <begin position="113"/>
        <end position="135"/>
    </location>
</feature>
<gene>
    <name evidence="2" type="ORF">FSB_LOCUS9846</name>
</gene>
<dbReference type="PANTHER" id="PTHR24121:SF22">
    <property type="entry name" value="PROTEIN ACCELERATED CELL DEATH 6-LIKE"/>
    <property type="match status" value="1"/>
</dbReference>
<reference evidence="2" key="1">
    <citation type="submission" date="2018-02" db="EMBL/GenBank/DDBJ databases">
        <authorList>
            <person name="Cohen D.B."/>
            <person name="Kent A.D."/>
        </authorList>
    </citation>
    <scope>NUCLEOTIDE SEQUENCE</scope>
</reference>
<dbReference type="PROSITE" id="PS50088">
    <property type="entry name" value="ANK_REPEAT"/>
    <property type="match status" value="1"/>
</dbReference>
<dbReference type="SMART" id="SM00248">
    <property type="entry name" value="ANK"/>
    <property type="match status" value="4"/>
</dbReference>
<sequence length="211" mass="23043">MDAGLFNAVISGNVSFFEGTGGVGLNLGQVTVGKNSILHVAAKSGKVQIMEKVLQLQPQLQPSLLCMTNRKGNTALHFAASLGHFDMTVLLTTCANDQESTVKELLLRMQNHEKNTALHDAVRNGHYDVVDLLIKEDPVLTSFTNNAGESPLFLAVDRGFYKIALHILEVAPNCSYVGRKSMNVLHAAVIRTKRKNPFRELDCPSSLKQGE</sequence>
<evidence type="ECO:0000256" key="1">
    <source>
        <dbReference type="PROSITE-ProRule" id="PRU00023"/>
    </source>
</evidence>
<evidence type="ECO:0000313" key="2">
    <source>
        <dbReference type="EMBL" id="SPC81964.1"/>
    </source>
</evidence>
<dbReference type="PROSITE" id="PS50297">
    <property type="entry name" value="ANK_REP_REGION"/>
    <property type="match status" value="1"/>
</dbReference>
<name>A0A2N9F5A4_FAGSY</name>
<dbReference type="AlphaFoldDB" id="A0A2N9F5A4"/>
<dbReference type="Pfam" id="PF12796">
    <property type="entry name" value="Ank_2"/>
    <property type="match status" value="2"/>
</dbReference>
<dbReference type="PANTHER" id="PTHR24121">
    <property type="entry name" value="NO MECHANORECEPTOR POTENTIAL C, ISOFORM D-RELATED"/>
    <property type="match status" value="1"/>
</dbReference>
<dbReference type="InterPro" id="IPR002110">
    <property type="entry name" value="Ankyrin_rpt"/>
</dbReference>
<dbReference type="SUPFAM" id="SSF48403">
    <property type="entry name" value="Ankyrin repeat"/>
    <property type="match status" value="1"/>
</dbReference>
<organism evidence="2">
    <name type="scientific">Fagus sylvatica</name>
    <name type="common">Beechnut</name>
    <dbReference type="NCBI Taxonomy" id="28930"/>
    <lineage>
        <taxon>Eukaryota</taxon>
        <taxon>Viridiplantae</taxon>
        <taxon>Streptophyta</taxon>
        <taxon>Embryophyta</taxon>
        <taxon>Tracheophyta</taxon>
        <taxon>Spermatophyta</taxon>
        <taxon>Magnoliopsida</taxon>
        <taxon>eudicotyledons</taxon>
        <taxon>Gunneridae</taxon>
        <taxon>Pentapetalae</taxon>
        <taxon>rosids</taxon>
        <taxon>fabids</taxon>
        <taxon>Fagales</taxon>
        <taxon>Fagaceae</taxon>
        <taxon>Fagus</taxon>
    </lineage>
</organism>
<dbReference type="InterPro" id="IPR036770">
    <property type="entry name" value="Ankyrin_rpt-contain_sf"/>
</dbReference>
<dbReference type="Gene3D" id="1.25.40.20">
    <property type="entry name" value="Ankyrin repeat-containing domain"/>
    <property type="match status" value="1"/>
</dbReference>
<dbReference type="EMBL" id="OIVN01000550">
    <property type="protein sequence ID" value="SPC81964.1"/>
    <property type="molecule type" value="Genomic_DNA"/>
</dbReference>
<accession>A0A2N9F5A4</accession>
<keyword evidence="1" id="KW-0040">ANK repeat</keyword>